<accession>A0A505D6S6</accession>
<evidence type="ECO:0000313" key="1">
    <source>
        <dbReference type="EMBL" id="TPQ17972.1"/>
    </source>
</evidence>
<dbReference type="EMBL" id="VCHX02000181">
    <property type="protein sequence ID" value="TPQ17972.1"/>
    <property type="molecule type" value="Genomic_DNA"/>
</dbReference>
<dbReference type="Proteomes" id="UP000317378">
    <property type="component" value="Unassembled WGS sequence"/>
</dbReference>
<comment type="caution">
    <text evidence="1">The sequence shown here is derived from an EMBL/GenBank/DDBJ whole genome shotgun (WGS) entry which is preliminary data.</text>
</comment>
<proteinExistence type="predicted"/>
<dbReference type="RefSeq" id="WP_119104373.1">
    <property type="nucleotide sequence ID" value="NZ_QXMJ01000181.1"/>
</dbReference>
<organism evidence="1 2">
    <name type="scientific">Streptomyces sporangiiformans</name>
    <dbReference type="NCBI Taxonomy" id="2315329"/>
    <lineage>
        <taxon>Bacteria</taxon>
        <taxon>Bacillati</taxon>
        <taxon>Actinomycetota</taxon>
        <taxon>Actinomycetes</taxon>
        <taxon>Kitasatosporales</taxon>
        <taxon>Streptomycetaceae</taxon>
        <taxon>Streptomyces</taxon>
    </lineage>
</organism>
<keyword evidence="2" id="KW-1185">Reference proteome</keyword>
<sequence>MRCLFFLPLPILGLFTSTLDGVVGGGLTWAWIYAFAQFAVAHTGQSTFRSLRLKALIGVS</sequence>
<reference evidence="1 2" key="1">
    <citation type="submission" date="2019-06" db="EMBL/GenBank/DDBJ databases">
        <title>Streptomyces sporangiiformans sp. nov., a novel actinomycete isolated from soil in Mount Song.</title>
        <authorList>
            <person name="Han L."/>
        </authorList>
    </citation>
    <scope>NUCLEOTIDE SEQUENCE [LARGE SCALE GENOMIC DNA]</scope>
    <source>
        <strain evidence="1 2">NEAU-SSA 1</strain>
    </source>
</reference>
<gene>
    <name evidence="1" type="ORF">FGD71_033715</name>
</gene>
<name>A0A505D6S6_9ACTN</name>
<dbReference type="AlphaFoldDB" id="A0A505D6S6"/>
<dbReference type="OrthoDB" id="4561814at2"/>
<evidence type="ECO:0000313" key="2">
    <source>
        <dbReference type="Proteomes" id="UP000317378"/>
    </source>
</evidence>
<protein>
    <submittedName>
        <fullName evidence="1">Uncharacterized protein</fullName>
    </submittedName>
</protein>